<feature type="transmembrane region" description="Helical" evidence="6">
    <location>
        <begin position="52"/>
        <end position="71"/>
    </location>
</feature>
<dbReference type="PANTHER" id="PTHR23291:SF50">
    <property type="entry name" value="PROTEIN LIFEGUARD 4"/>
    <property type="match status" value="1"/>
</dbReference>
<evidence type="ECO:0000256" key="2">
    <source>
        <dbReference type="ARBA" id="ARBA00010350"/>
    </source>
</evidence>
<evidence type="ECO:0000256" key="5">
    <source>
        <dbReference type="ARBA" id="ARBA00023136"/>
    </source>
</evidence>
<protein>
    <recommendedName>
        <fullName evidence="9">BAX inhibitor (BI)-1/YccA family protein</fullName>
    </recommendedName>
</protein>
<dbReference type="Pfam" id="PF01027">
    <property type="entry name" value="Bax1-I"/>
    <property type="match status" value="1"/>
</dbReference>
<evidence type="ECO:0008006" key="9">
    <source>
        <dbReference type="Google" id="ProtNLM"/>
    </source>
</evidence>
<comment type="subcellular location">
    <subcellularLocation>
        <location evidence="1">Membrane</location>
        <topology evidence="1">Multi-pass membrane protein</topology>
    </subcellularLocation>
</comment>
<keyword evidence="3 6" id="KW-0812">Transmembrane</keyword>
<evidence type="ECO:0000256" key="6">
    <source>
        <dbReference type="RuleBase" id="RU004379"/>
    </source>
</evidence>
<proteinExistence type="inferred from homology"/>
<gene>
    <name evidence="7" type="ORF">AWT83_11485</name>
</gene>
<feature type="transmembrane region" description="Helical" evidence="6">
    <location>
        <begin position="78"/>
        <end position="102"/>
    </location>
</feature>
<feature type="transmembrane region" description="Helical" evidence="6">
    <location>
        <begin position="162"/>
        <end position="180"/>
    </location>
</feature>
<feature type="transmembrane region" description="Helical" evidence="6">
    <location>
        <begin position="108"/>
        <end position="126"/>
    </location>
</feature>
<feature type="transmembrane region" description="Helical" evidence="6">
    <location>
        <begin position="21"/>
        <end position="40"/>
    </location>
</feature>
<evidence type="ECO:0000313" key="8">
    <source>
        <dbReference type="Proteomes" id="UP000070452"/>
    </source>
</evidence>
<dbReference type="InterPro" id="IPR006214">
    <property type="entry name" value="Bax_inhibitor_1-related"/>
</dbReference>
<comment type="similarity">
    <text evidence="2 6">Belongs to the BI1 family.</text>
</comment>
<sequence length="227" mass="24514">MNNPSTSMSGINRFYAKVYGFLGMGLALSAVTSYLALWVFPLQLATFINNFPLGFVGLWIVELILVMVLGVKAQKNPSLAIGGFIAYSLLNGITLAVTLAYYDIGTVTQAFLTATLMFMGMSVVGVTTKRDLSGVGRAGQAALIGVIIALGLNIFILRSSVVELFISLLLVVIFAGITAYDNQSIRNIYVQTNGTAHSGIAVFMALKLYLDFINLFLAFLRIFGRNN</sequence>
<feature type="transmembrane region" description="Helical" evidence="6">
    <location>
        <begin position="200"/>
        <end position="223"/>
    </location>
</feature>
<feature type="transmembrane region" description="Helical" evidence="6">
    <location>
        <begin position="138"/>
        <end position="156"/>
    </location>
</feature>
<keyword evidence="5 6" id="KW-0472">Membrane</keyword>
<dbReference type="Proteomes" id="UP000070452">
    <property type="component" value="Unassembled WGS sequence"/>
</dbReference>
<reference evidence="7 8" key="1">
    <citation type="submission" date="2016-01" db="EMBL/GenBank/DDBJ databases">
        <title>Molecular Mechanisms for transfer of large genomic segments between Enterococcus faecium strains.</title>
        <authorList>
            <person name="Garcia-Solache M.A."/>
            <person name="Lebreton F."/>
            <person name="Mclaughlin R.E."/>
            <person name="Whiteaker J.D."/>
            <person name="Gilmore M.S."/>
            <person name="Rice L.B."/>
        </authorList>
    </citation>
    <scope>NUCLEOTIDE SEQUENCE [LARGE SCALE GENOMIC DNA]</scope>
    <source>
        <strain evidence="7 8">D344RRF x C68</strain>
    </source>
</reference>
<dbReference type="EMBL" id="LRHK01000001">
    <property type="protein sequence ID" value="KWX19061.1"/>
    <property type="molecule type" value="Genomic_DNA"/>
</dbReference>
<dbReference type="AlphaFoldDB" id="A0A132P9P6"/>
<dbReference type="RefSeq" id="WP_002317744.1">
    <property type="nucleotide sequence ID" value="NZ_CP120355.1"/>
</dbReference>
<dbReference type="CDD" id="cd10432">
    <property type="entry name" value="BI-1-like_bacterial"/>
    <property type="match status" value="1"/>
</dbReference>
<evidence type="ECO:0000256" key="1">
    <source>
        <dbReference type="ARBA" id="ARBA00004141"/>
    </source>
</evidence>
<evidence type="ECO:0000256" key="4">
    <source>
        <dbReference type="ARBA" id="ARBA00022989"/>
    </source>
</evidence>
<accession>A0A132P9P6</accession>
<evidence type="ECO:0000313" key="7">
    <source>
        <dbReference type="EMBL" id="KWX19061.1"/>
    </source>
</evidence>
<name>A0A132P9P6_ENTFC</name>
<dbReference type="PANTHER" id="PTHR23291">
    <property type="entry name" value="BAX INHIBITOR-RELATED"/>
    <property type="match status" value="1"/>
</dbReference>
<dbReference type="GO" id="GO:0005886">
    <property type="term" value="C:plasma membrane"/>
    <property type="evidence" value="ECO:0007669"/>
    <property type="project" value="TreeGrafter"/>
</dbReference>
<keyword evidence="4 6" id="KW-1133">Transmembrane helix</keyword>
<organism evidence="7 8">
    <name type="scientific">Enterococcus faecium</name>
    <name type="common">Streptococcus faecium</name>
    <dbReference type="NCBI Taxonomy" id="1352"/>
    <lineage>
        <taxon>Bacteria</taxon>
        <taxon>Bacillati</taxon>
        <taxon>Bacillota</taxon>
        <taxon>Bacilli</taxon>
        <taxon>Lactobacillales</taxon>
        <taxon>Enterococcaceae</taxon>
        <taxon>Enterococcus</taxon>
    </lineage>
</organism>
<evidence type="ECO:0000256" key="3">
    <source>
        <dbReference type="ARBA" id="ARBA00022692"/>
    </source>
</evidence>
<comment type="caution">
    <text evidence="7">The sequence shown here is derived from an EMBL/GenBank/DDBJ whole genome shotgun (WGS) entry which is preliminary data.</text>
</comment>